<feature type="domain" description="PPIase FKBP-type" evidence="3">
    <location>
        <begin position="113"/>
        <end position="220"/>
    </location>
</feature>
<name>A0ABP0IFD0_9DINO</name>
<dbReference type="EC" id="5.2.1.8" evidence="1"/>
<dbReference type="Proteomes" id="UP001642464">
    <property type="component" value="Unassembled WGS sequence"/>
</dbReference>
<dbReference type="InterPro" id="IPR001179">
    <property type="entry name" value="PPIase_FKBP_dom"/>
</dbReference>
<feature type="chain" id="PRO_5045551766" description="peptidylprolyl isomerase" evidence="2">
    <location>
        <begin position="23"/>
        <end position="222"/>
    </location>
</feature>
<dbReference type="PROSITE" id="PS50059">
    <property type="entry name" value="FKBP_PPIASE"/>
    <property type="match status" value="1"/>
</dbReference>
<evidence type="ECO:0000256" key="1">
    <source>
        <dbReference type="PROSITE-ProRule" id="PRU00277"/>
    </source>
</evidence>
<dbReference type="Pfam" id="PF00254">
    <property type="entry name" value="FKBP_C"/>
    <property type="match status" value="1"/>
</dbReference>
<protein>
    <recommendedName>
        <fullName evidence="1">peptidylprolyl isomerase</fullName>
        <ecNumber evidence="1">5.2.1.8</ecNumber>
    </recommendedName>
</protein>
<dbReference type="Gene3D" id="3.10.50.40">
    <property type="match status" value="1"/>
</dbReference>
<comment type="catalytic activity">
    <reaction evidence="1">
        <text>[protein]-peptidylproline (omega=180) = [protein]-peptidylproline (omega=0)</text>
        <dbReference type="Rhea" id="RHEA:16237"/>
        <dbReference type="Rhea" id="RHEA-COMP:10747"/>
        <dbReference type="Rhea" id="RHEA-COMP:10748"/>
        <dbReference type="ChEBI" id="CHEBI:83833"/>
        <dbReference type="ChEBI" id="CHEBI:83834"/>
        <dbReference type="EC" id="5.2.1.8"/>
    </reaction>
</comment>
<feature type="signal peptide" evidence="2">
    <location>
        <begin position="1"/>
        <end position="22"/>
    </location>
</feature>
<organism evidence="4 5">
    <name type="scientific">Durusdinium trenchii</name>
    <dbReference type="NCBI Taxonomy" id="1381693"/>
    <lineage>
        <taxon>Eukaryota</taxon>
        <taxon>Sar</taxon>
        <taxon>Alveolata</taxon>
        <taxon>Dinophyceae</taxon>
        <taxon>Suessiales</taxon>
        <taxon>Symbiodiniaceae</taxon>
        <taxon>Durusdinium</taxon>
    </lineage>
</organism>
<reference evidence="4 5" key="1">
    <citation type="submission" date="2024-02" db="EMBL/GenBank/DDBJ databases">
        <authorList>
            <person name="Chen Y."/>
            <person name="Shah S."/>
            <person name="Dougan E. K."/>
            <person name="Thang M."/>
            <person name="Chan C."/>
        </authorList>
    </citation>
    <scope>NUCLEOTIDE SEQUENCE [LARGE SCALE GENOMIC DNA]</scope>
</reference>
<comment type="caution">
    <text evidence="4">The sequence shown here is derived from an EMBL/GenBank/DDBJ whole genome shotgun (WGS) entry which is preliminary data.</text>
</comment>
<sequence length="222" mass="23583">MGRSAMAGRRWLLLVLVALALSLRFSGVRLAAFSAGAAGAATACRRQWLQGSVLGLVIPPALAEEGPPLGSIPKDLKATAVGEKVTTPNGCVYEPLDLGTEETGPRSGPPRGGANVQLKYTARLESFSGPIFDSSELRGKRKPNKVDFVESRLNVDPSLPNCVFEAVKLMKVGAKGRAMCPGKLSYSEGKVAFDADEEGEVKKIPAGASLYYELELLRIIKP</sequence>
<gene>
    <name evidence="4" type="ORF">SCF082_LOCUS6871</name>
</gene>
<accession>A0ABP0IFD0</accession>
<keyword evidence="1" id="KW-0413">Isomerase</keyword>
<keyword evidence="1" id="KW-0697">Rotamase</keyword>
<evidence type="ECO:0000259" key="3">
    <source>
        <dbReference type="PROSITE" id="PS50059"/>
    </source>
</evidence>
<evidence type="ECO:0000313" key="4">
    <source>
        <dbReference type="EMBL" id="CAK9001308.1"/>
    </source>
</evidence>
<keyword evidence="5" id="KW-1185">Reference proteome</keyword>
<evidence type="ECO:0000256" key="2">
    <source>
        <dbReference type="SAM" id="SignalP"/>
    </source>
</evidence>
<evidence type="ECO:0000313" key="5">
    <source>
        <dbReference type="Proteomes" id="UP001642464"/>
    </source>
</evidence>
<dbReference type="EMBL" id="CAXAMM010003793">
    <property type="protein sequence ID" value="CAK9001308.1"/>
    <property type="molecule type" value="Genomic_DNA"/>
</dbReference>
<dbReference type="InterPro" id="IPR046357">
    <property type="entry name" value="PPIase_dom_sf"/>
</dbReference>
<dbReference type="SUPFAM" id="SSF54534">
    <property type="entry name" value="FKBP-like"/>
    <property type="match status" value="1"/>
</dbReference>
<keyword evidence="2" id="KW-0732">Signal</keyword>
<proteinExistence type="predicted"/>